<sequence length="548" mass="62109">MESTTENPPRPDISDVADSPTNTNVDISDHNDLLSQLQSLQQSFDTIQSKSSLMEENLLLLQQERDDALNNNSQLNLVIQEVSNERDSLRDQVNQLMASFQEKEDGFVKRIDEAYLTVEKLDKEVEFVTERNDKLELEIKETREKNGLLLKITMDSVKPVKDSLVKVKECLDDEKVVERVDDEDEREELELDDELRAVGEECKAITRLASEAESKANELKEMKKKEIRELENSVVSLTEENRDINSLLRVALVEKEAVERSLNKLKGNNEQKRVPLLQRVGFGFIMGSGSTEQSMESSGAASNTTNASASASASTKSDTSECEEEGVSLASTVERIMKKLRLENSQLRRSLEESRSDTERLQSLTQKQAQEIAENILYIKELEDRERVLTQNVEELLAEIKETEAEVTRWREACELEVQAAKKAIDESEKLVVILKQELEKAKSNLEISNGKLKLKDELAAAAMAAQAAAERSLQLADSRAAGLCQRIEELTRQVEEAESKERKRHKVRHICWPWRAIKASAGNNASNRVQNVRRMLPEMQALLHYNV</sequence>
<feature type="compositionally biased region" description="Low complexity" evidence="2">
    <location>
        <begin position="297"/>
        <end position="317"/>
    </location>
</feature>
<dbReference type="InterPro" id="IPR040300">
    <property type="entry name" value="At3g49055-like"/>
</dbReference>
<dbReference type="EMBL" id="CAWUPB010001010">
    <property type="protein sequence ID" value="CAK7337317.1"/>
    <property type="molecule type" value="Genomic_DNA"/>
</dbReference>
<dbReference type="PANTHER" id="PTHR34937:SF2">
    <property type="entry name" value="OS08G0559800 PROTEIN"/>
    <property type="match status" value="1"/>
</dbReference>
<feature type="coiled-coil region" evidence="1">
    <location>
        <begin position="65"/>
        <end position="145"/>
    </location>
</feature>
<evidence type="ECO:0000256" key="1">
    <source>
        <dbReference type="SAM" id="Coils"/>
    </source>
</evidence>
<keyword evidence="4" id="KW-1185">Reference proteome</keyword>
<accession>A0AAV1RPE0</accession>
<organism evidence="3 4">
    <name type="scientific">Dovyalis caffra</name>
    <dbReference type="NCBI Taxonomy" id="77055"/>
    <lineage>
        <taxon>Eukaryota</taxon>
        <taxon>Viridiplantae</taxon>
        <taxon>Streptophyta</taxon>
        <taxon>Embryophyta</taxon>
        <taxon>Tracheophyta</taxon>
        <taxon>Spermatophyta</taxon>
        <taxon>Magnoliopsida</taxon>
        <taxon>eudicotyledons</taxon>
        <taxon>Gunneridae</taxon>
        <taxon>Pentapetalae</taxon>
        <taxon>rosids</taxon>
        <taxon>fabids</taxon>
        <taxon>Malpighiales</taxon>
        <taxon>Salicaceae</taxon>
        <taxon>Flacourtieae</taxon>
        <taxon>Dovyalis</taxon>
    </lineage>
</organism>
<dbReference type="AlphaFoldDB" id="A0AAV1RPE0"/>
<comment type="caution">
    <text evidence="3">The sequence shown here is derived from an EMBL/GenBank/DDBJ whole genome shotgun (WGS) entry which is preliminary data.</text>
</comment>
<evidence type="ECO:0000256" key="2">
    <source>
        <dbReference type="SAM" id="MobiDB-lite"/>
    </source>
</evidence>
<feature type="region of interest" description="Disordered" evidence="2">
    <location>
        <begin position="1"/>
        <end position="25"/>
    </location>
</feature>
<dbReference type="PANTHER" id="PTHR34937">
    <property type="entry name" value="OS08G0559800 PROTEIN"/>
    <property type="match status" value="1"/>
</dbReference>
<protein>
    <submittedName>
        <fullName evidence="3">Uncharacterized protein</fullName>
    </submittedName>
</protein>
<feature type="coiled-coil region" evidence="1">
    <location>
        <begin position="337"/>
        <end position="501"/>
    </location>
</feature>
<evidence type="ECO:0000313" key="3">
    <source>
        <dbReference type="EMBL" id="CAK7337317.1"/>
    </source>
</evidence>
<gene>
    <name evidence="3" type="ORF">DCAF_LOCUS12345</name>
</gene>
<dbReference type="Proteomes" id="UP001314170">
    <property type="component" value="Unassembled WGS sequence"/>
</dbReference>
<feature type="region of interest" description="Disordered" evidence="2">
    <location>
        <begin position="290"/>
        <end position="326"/>
    </location>
</feature>
<proteinExistence type="predicted"/>
<evidence type="ECO:0000313" key="4">
    <source>
        <dbReference type="Proteomes" id="UP001314170"/>
    </source>
</evidence>
<keyword evidence="1" id="KW-0175">Coiled coil</keyword>
<name>A0AAV1RPE0_9ROSI</name>
<feature type="coiled-coil region" evidence="1">
    <location>
        <begin position="202"/>
        <end position="247"/>
    </location>
</feature>
<reference evidence="3 4" key="1">
    <citation type="submission" date="2024-01" db="EMBL/GenBank/DDBJ databases">
        <authorList>
            <person name="Waweru B."/>
        </authorList>
    </citation>
    <scope>NUCLEOTIDE SEQUENCE [LARGE SCALE GENOMIC DNA]</scope>
</reference>